<dbReference type="Gramene" id="GBG65177">
    <property type="protein sequence ID" value="GBG65177"/>
    <property type="gene ID" value="CBR_g49970"/>
</dbReference>
<keyword evidence="9" id="KW-0472">Membrane</keyword>
<dbReference type="OrthoDB" id="10264956at2759"/>
<keyword evidence="6" id="KW-0735">Signal-anchor</keyword>
<feature type="compositionally biased region" description="Basic and acidic residues" evidence="14">
    <location>
        <begin position="150"/>
        <end position="162"/>
    </location>
</feature>
<dbReference type="EC" id="2.4.3.1" evidence="13"/>
<keyword evidence="5" id="KW-0812">Transmembrane</keyword>
<keyword evidence="4" id="KW-0808">Transferase</keyword>
<evidence type="ECO:0000256" key="6">
    <source>
        <dbReference type="ARBA" id="ARBA00022968"/>
    </source>
</evidence>
<keyword evidence="16" id="KW-1185">Reference proteome</keyword>
<evidence type="ECO:0000256" key="2">
    <source>
        <dbReference type="ARBA" id="ARBA00006003"/>
    </source>
</evidence>
<keyword evidence="11" id="KW-0325">Glycoprotein</keyword>
<dbReference type="GO" id="GO:0032580">
    <property type="term" value="C:Golgi cisterna membrane"/>
    <property type="evidence" value="ECO:0007669"/>
    <property type="project" value="UniProtKB-SubCell"/>
</dbReference>
<evidence type="ECO:0000256" key="13">
    <source>
        <dbReference type="ARBA" id="ARBA00034329"/>
    </source>
</evidence>
<comment type="similarity">
    <text evidence="2">Belongs to the glycosyltransferase 29 family.</text>
</comment>
<dbReference type="AlphaFoldDB" id="A0A388K550"/>
<feature type="region of interest" description="Disordered" evidence="14">
    <location>
        <begin position="89"/>
        <end position="212"/>
    </location>
</feature>
<dbReference type="STRING" id="69332.A0A388K550"/>
<evidence type="ECO:0000256" key="4">
    <source>
        <dbReference type="ARBA" id="ARBA00022679"/>
    </source>
</evidence>
<dbReference type="InterPro" id="IPR038578">
    <property type="entry name" value="GT29-like_sf"/>
</dbReference>
<evidence type="ECO:0000256" key="3">
    <source>
        <dbReference type="ARBA" id="ARBA00022676"/>
    </source>
</evidence>
<comment type="subcellular location">
    <subcellularLocation>
        <location evidence="1">Golgi apparatus</location>
        <location evidence="1">Golgi stack membrane</location>
        <topology evidence="1">Single-pass type II membrane protein</topology>
    </subcellularLocation>
</comment>
<comment type="caution">
    <text evidence="15">The sequence shown here is derived from an EMBL/GenBank/DDBJ whole genome shotgun (WGS) entry which is preliminary data.</text>
</comment>
<proteinExistence type="inferred from homology"/>
<evidence type="ECO:0000256" key="14">
    <source>
        <dbReference type="SAM" id="MobiDB-lite"/>
    </source>
</evidence>
<dbReference type="Gene3D" id="3.90.1480.20">
    <property type="entry name" value="Glycosyl transferase family 29"/>
    <property type="match status" value="1"/>
</dbReference>
<keyword evidence="8" id="KW-0333">Golgi apparatus</keyword>
<evidence type="ECO:0000256" key="8">
    <source>
        <dbReference type="ARBA" id="ARBA00023034"/>
    </source>
</evidence>
<dbReference type="PANTHER" id="PTHR46059">
    <property type="entry name" value="BETA-GALACTOSIDE ALPHA-2,6-SIALYLTRANSFERASE"/>
    <property type="match status" value="1"/>
</dbReference>
<accession>A0A388K550</accession>
<evidence type="ECO:0000256" key="10">
    <source>
        <dbReference type="ARBA" id="ARBA00023157"/>
    </source>
</evidence>
<gene>
    <name evidence="15" type="ORF">CBR_g49970</name>
</gene>
<evidence type="ECO:0000256" key="7">
    <source>
        <dbReference type="ARBA" id="ARBA00022989"/>
    </source>
</evidence>
<evidence type="ECO:0000256" key="12">
    <source>
        <dbReference type="ARBA" id="ARBA00034249"/>
    </source>
</evidence>
<dbReference type="CDD" id="cd19952">
    <property type="entry name" value="GT29"/>
    <property type="match status" value="1"/>
</dbReference>
<organism evidence="15 16">
    <name type="scientific">Chara braunii</name>
    <name type="common">Braun's stonewort</name>
    <dbReference type="NCBI Taxonomy" id="69332"/>
    <lineage>
        <taxon>Eukaryota</taxon>
        <taxon>Viridiplantae</taxon>
        <taxon>Streptophyta</taxon>
        <taxon>Charophyceae</taxon>
        <taxon>Charales</taxon>
        <taxon>Characeae</taxon>
        <taxon>Chara</taxon>
    </lineage>
</organism>
<dbReference type="Pfam" id="PF00777">
    <property type="entry name" value="Glyco_transf_29"/>
    <property type="match status" value="1"/>
</dbReference>
<reference evidence="15 16" key="1">
    <citation type="journal article" date="2018" name="Cell">
        <title>The Chara Genome: Secondary Complexity and Implications for Plant Terrestrialization.</title>
        <authorList>
            <person name="Nishiyama T."/>
            <person name="Sakayama H."/>
            <person name="Vries J.D."/>
            <person name="Buschmann H."/>
            <person name="Saint-Marcoux D."/>
            <person name="Ullrich K.K."/>
            <person name="Haas F.B."/>
            <person name="Vanderstraeten L."/>
            <person name="Becker D."/>
            <person name="Lang D."/>
            <person name="Vosolsobe S."/>
            <person name="Rombauts S."/>
            <person name="Wilhelmsson P.K.I."/>
            <person name="Janitza P."/>
            <person name="Kern R."/>
            <person name="Heyl A."/>
            <person name="Rumpler F."/>
            <person name="Villalobos L.I.A.C."/>
            <person name="Clay J.M."/>
            <person name="Skokan R."/>
            <person name="Toyoda A."/>
            <person name="Suzuki Y."/>
            <person name="Kagoshima H."/>
            <person name="Schijlen E."/>
            <person name="Tajeshwar N."/>
            <person name="Catarino B."/>
            <person name="Hetherington A.J."/>
            <person name="Saltykova A."/>
            <person name="Bonnot C."/>
            <person name="Breuninger H."/>
            <person name="Symeonidi A."/>
            <person name="Radhakrishnan G.V."/>
            <person name="Van Nieuwerburgh F."/>
            <person name="Deforce D."/>
            <person name="Chang C."/>
            <person name="Karol K.G."/>
            <person name="Hedrich R."/>
            <person name="Ulvskov P."/>
            <person name="Glockner G."/>
            <person name="Delwiche C.F."/>
            <person name="Petrasek J."/>
            <person name="Van de Peer Y."/>
            <person name="Friml J."/>
            <person name="Beilby M."/>
            <person name="Dolan L."/>
            <person name="Kohara Y."/>
            <person name="Sugano S."/>
            <person name="Fujiyama A."/>
            <person name="Delaux P.-M."/>
            <person name="Quint M."/>
            <person name="TheiBen G."/>
            <person name="Hagemann M."/>
            <person name="Harholt J."/>
            <person name="Dunand C."/>
            <person name="Zachgo S."/>
            <person name="Langdale J."/>
            <person name="Maumus F."/>
            <person name="Straeten D.V.D."/>
            <person name="Gould S.B."/>
            <person name="Rensing S.A."/>
        </authorList>
    </citation>
    <scope>NUCLEOTIDE SEQUENCE [LARGE SCALE GENOMIC DNA]</scope>
    <source>
        <strain evidence="15 16">S276</strain>
    </source>
</reference>
<comment type="catalytic activity">
    <reaction evidence="12">
        <text>a beta-D-galactoside + CMP-N-acetyl-beta-neuraminate = an N-acetyl-alpha-neuraminyl-(2-&gt;6)-beta-D-galactosyl derivative + CMP + H(+)</text>
        <dbReference type="Rhea" id="RHEA:52104"/>
        <dbReference type="ChEBI" id="CHEBI:15378"/>
        <dbReference type="ChEBI" id="CHEBI:28034"/>
        <dbReference type="ChEBI" id="CHEBI:57812"/>
        <dbReference type="ChEBI" id="CHEBI:60377"/>
        <dbReference type="ChEBI" id="CHEBI:136398"/>
        <dbReference type="EC" id="2.4.3.1"/>
    </reaction>
</comment>
<dbReference type="EMBL" id="BFEA01000059">
    <property type="protein sequence ID" value="GBG65177.1"/>
    <property type="molecule type" value="Genomic_DNA"/>
</dbReference>
<protein>
    <recommendedName>
        <fullName evidence="13">beta-galactoside alpha-(2,6)-sialyltransferase</fullName>
        <ecNumber evidence="13">2.4.3.1</ecNumber>
    </recommendedName>
</protein>
<keyword evidence="3" id="KW-0328">Glycosyltransferase</keyword>
<keyword evidence="10" id="KW-1015">Disulfide bond</keyword>
<sequence length="596" mass="66180">MRVFFYLVATVVMLGYWGLTLRVATVWARAGEGGGGPPWSTFDSDAAAMRFDVLPDVRRASFASSSLSSSSSSFFSASPLWRGELQRSLSGDLSDHQKGQTAELTTTTSSSVSESGGRGVEVQADGRSSESRLGRRDREGDDTAAGWSAEEGRAYGDDHTDGQGDVIDEEKRYLRSTGGEESGSREESGRDQRGSRIIADGEGREGGVSGDDLSVHSAAAATAAALEGEVEEEDVPKEIRWPDDGVKDYYTLIRGVVQMLHNRSLRKETHFVLTQENMFDVKLNKPVSSPDLLPRKDLEEDTFNTCAFVGNSGMLLASEYGKAIDRHDVVMRVNQAPTRRYYRHVGKKTTYRLLNKKWVSLYISTSYGKELLLPVEAFNTTIIASRVGVEQFERLARVVRRERPDMHVSLLLSKVVGEARQLLSFFRSGMNMLGLRNYTGGMVPSSGFLGVYVLLRVCKHVSVYGISSEPSRKQDRQSWPYHYFTRYIDSMELRAHPHHTFDLEGDLVQRIAENVPKRVRVCRAPPLSGVGLDSGHPRGNKGRFQPFRRDDLLQAFVAATQHDRTSSSSSVKGEPLTWEEYLKTPTDCGFAQITTA</sequence>
<evidence type="ECO:0000313" key="15">
    <source>
        <dbReference type="EMBL" id="GBG65177.1"/>
    </source>
</evidence>
<feature type="compositionally biased region" description="Basic and acidic residues" evidence="14">
    <location>
        <begin position="127"/>
        <end position="141"/>
    </location>
</feature>
<evidence type="ECO:0000313" key="16">
    <source>
        <dbReference type="Proteomes" id="UP000265515"/>
    </source>
</evidence>
<evidence type="ECO:0000256" key="9">
    <source>
        <dbReference type="ARBA" id="ARBA00023136"/>
    </source>
</evidence>
<feature type="compositionally biased region" description="Basic and acidic residues" evidence="14">
    <location>
        <begin position="182"/>
        <end position="205"/>
    </location>
</feature>
<feature type="compositionally biased region" description="Low complexity" evidence="14">
    <location>
        <begin position="101"/>
        <end position="115"/>
    </location>
</feature>
<evidence type="ECO:0000256" key="5">
    <source>
        <dbReference type="ARBA" id="ARBA00022692"/>
    </source>
</evidence>
<dbReference type="Proteomes" id="UP000265515">
    <property type="component" value="Unassembled WGS sequence"/>
</dbReference>
<dbReference type="PANTHER" id="PTHR46059:SF1">
    <property type="entry name" value="BETA-GALACTOSIDE ALPHA-2,6-SIALYLTRANSFERASE"/>
    <property type="match status" value="1"/>
</dbReference>
<name>A0A388K550_CHABU</name>
<keyword evidence="7" id="KW-1133">Transmembrane helix</keyword>
<evidence type="ECO:0000256" key="11">
    <source>
        <dbReference type="ARBA" id="ARBA00023180"/>
    </source>
</evidence>
<dbReference type="InterPro" id="IPR001675">
    <property type="entry name" value="Glyco_trans_29"/>
</dbReference>
<evidence type="ECO:0000256" key="1">
    <source>
        <dbReference type="ARBA" id="ARBA00004447"/>
    </source>
</evidence>
<dbReference type="GO" id="GO:0003835">
    <property type="term" value="F:beta-galactoside alpha-2,6-sialyltransferase activity"/>
    <property type="evidence" value="ECO:0007669"/>
    <property type="project" value="UniProtKB-EC"/>
</dbReference>